<dbReference type="EMBL" id="JACVXB010000015">
    <property type="protein sequence ID" value="MBD0833738.1"/>
    <property type="molecule type" value="Genomic_DNA"/>
</dbReference>
<dbReference type="AlphaFoldDB" id="A0A8J6Q133"/>
<sequence>MIRKNYILIFTVLLFSLLITAQNKTNKTFHFGTKNTVSNTVYISEATAYKDTTGYGFDFNTANNVKFTKLGLTSKKPVYFSVKLPEGFYKIDLVLGDKKCSEKTIKAESRRLIFKEL</sequence>
<keyword evidence="3" id="KW-1185">Reference proteome</keyword>
<evidence type="ECO:0000313" key="3">
    <source>
        <dbReference type="Proteomes" id="UP000600588"/>
    </source>
</evidence>
<evidence type="ECO:0000256" key="1">
    <source>
        <dbReference type="SAM" id="SignalP"/>
    </source>
</evidence>
<proteinExistence type="predicted"/>
<dbReference type="InterPro" id="IPR008979">
    <property type="entry name" value="Galactose-bd-like_sf"/>
</dbReference>
<feature type="signal peptide" evidence="1">
    <location>
        <begin position="1"/>
        <end position="21"/>
    </location>
</feature>
<reference evidence="2 3" key="1">
    <citation type="submission" date="2020-09" db="EMBL/GenBank/DDBJ databases">
        <title>TT11 complete genome.</title>
        <authorList>
            <person name="Wu Z."/>
        </authorList>
    </citation>
    <scope>NUCLEOTIDE SEQUENCE [LARGE SCALE GENOMIC DNA]</scope>
    <source>
        <strain evidence="2 3">TT11</strain>
    </source>
</reference>
<organism evidence="2 3">
    <name type="scientific">Aestuariibaculum sediminum</name>
    <dbReference type="NCBI Taxonomy" id="2770637"/>
    <lineage>
        <taxon>Bacteria</taxon>
        <taxon>Pseudomonadati</taxon>
        <taxon>Bacteroidota</taxon>
        <taxon>Flavobacteriia</taxon>
        <taxon>Flavobacteriales</taxon>
        <taxon>Flavobacteriaceae</taxon>
    </lineage>
</organism>
<evidence type="ECO:0000313" key="2">
    <source>
        <dbReference type="EMBL" id="MBD0833738.1"/>
    </source>
</evidence>
<dbReference type="Gene3D" id="2.60.120.430">
    <property type="entry name" value="Galactose-binding lectin"/>
    <property type="match status" value="1"/>
</dbReference>
<keyword evidence="1" id="KW-0732">Signal</keyword>
<comment type="caution">
    <text evidence="2">The sequence shown here is derived from an EMBL/GenBank/DDBJ whole genome shotgun (WGS) entry which is preliminary data.</text>
</comment>
<dbReference type="SUPFAM" id="SSF49785">
    <property type="entry name" value="Galactose-binding domain-like"/>
    <property type="match status" value="1"/>
</dbReference>
<protein>
    <submittedName>
        <fullName evidence="2">Uncharacterized protein</fullName>
    </submittedName>
</protein>
<dbReference type="RefSeq" id="WP_188231519.1">
    <property type="nucleotide sequence ID" value="NZ_JACVXB010000015.1"/>
</dbReference>
<gene>
    <name evidence="2" type="ORF">ICJ83_16525</name>
</gene>
<feature type="chain" id="PRO_5035323732" evidence="1">
    <location>
        <begin position="22"/>
        <end position="117"/>
    </location>
</feature>
<accession>A0A8J6Q133</accession>
<dbReference type="Proteomes" id="UP000600588">
    <property type="component" value="Unassembled WGS sequence"/>
</dbReference>
<name>A0A8J6Q133_9FLAO</name>